<dbReference type="PANTHER" id="PTHR43649">
    <property type="entry name" value="ARABINOSE-BINDING PROTEIN-RELATED"/>
    <property type="match status" value="1"/>
</dbReference>
<dbReference type="AlphaFoldDB" id="A0AA96RLR2"/>
<dbReference type="SUPFAM" id="SSF53850">
    <property type="entry name" value="Periplasmic binding protein-like II"/>
    <property type="match status" value="1"/>
</dbReference>
<protein>
    <submittedName>
        <fullName evidence="2">Extracellular solute-binding protein</fullName>
    </submittedName>
</protein>
<feature type="chain" id="PRO_5041666582" evidence="1">
    <location>
        <begin position="23"/>
        <end position="438"/>
    </location>
</feature>
<feature type="signal peptide" evidence="1">
    <location>
        <begin position="1"/>
        <end position="22"/>
    </location>
</feature>
<dbReference type="Proteomes" id="UP001304650">
    <property type="component" value="Chromosome"/>
</dbReference>
<evidence type="ECO:0000256" key="1">
    <source>
        <dbReference type="SAM" id="SignalP"/>
    </source>
</evidence>
<evidence type="ECO:0000313" key="2">
    <source>
        <dbReference type="EMBL" id="WNR45681.1"/>
    </source>
</evidence>
<sequence>MNKKWIKGMPALMLATAMLLSACGKDSTSGTSTASPSTNAKESAKPAQKQVELRVINWRVEDKAFFDDMHAKFEKEYPNIKIKYDTVPSKDYIQLRQARMAVGEVDVVSELYNRVLLTPELRDQWVDLSNQKFLQGFNKGMLDIHSADGKVLGLPWNAAGLVVFYNKKIFADNGLKEPTTWSEFKGEIEKLKGAKITPFMEGGLDAWPVQQIVHGLEPAIVRGTNPDFYGKNNENIKSEKSKFSDASWQEVFDKFSYLASNFQPNSAGQAYSQAPALFAQGKSAMTIDGTWSLQQMQQANPQLEIGSFFLPATDNVEQNKVQYVKAGGAYFIPKNSPNQEAALKYLEFFARNDVYQKYIDDLKFLPIKDGIKVSDPAASDIAAKMAKLKGASSFTELVSAGMKYDLNVLSKVSIGELKAADAGKEFQKILLETKPNWK</sequence>
<dbReference type="Gene3D" id="3.40.190.10">
    <property type="entry name" value="Periplasmic binding protein-like II"/>
    <property type="match status" value="2"/>
</dbReference>
<keyword evidence="3" id="KW-1185">Reference proteome</keyword>
<gene>
    <name evidence="2" type="ORF">MJB10_06155</name>
</gene>
<name>A0AA96RLR2_9BACL</name>
<organism evidence="2 3">
    <name type="scientific">Paenibacillus roseopurpureus</name>
    <dbReference type="NCBI Taxonomy" id="2918901"/>
    <lineage>
        <taxon>Bacteria</taxon>
        <taxon>Bacillati</taxon>
        <taxon>Bacillota</taxon>
        <taxon>Bacilli</taxon>
        <taxon>Bacillales</taxon>
        <taxon>Paenibacillaceae</taxon>
        <taxon>Paenibacillus</taxon>
    </lineage>
</organism>
<accession>A0AA96RLR2</accession>
<dbReference type="InterPro" id="IPR006059">
    <property type="entry name" value="SBP"/>
</dbReference>
<dbReference type="Pfam" id="PF01547">
    <property type="entry name" value="SBP_bac_1"/>
    <property type="match status" value="1"/>
</dbReference>
<dbReference type="PROSITE" id="PS51257">
    <property type="entry name" value="PROKAR_LIPOPROTEIN"/>
    <property type="match status" value="1"/>
</dbReference>
<dbReference type="InterPro" id="IPR050490">
    <property type="entry name" value="Bact_solute-bd_prot1"/>
</dbReference>
<dbReference type="KEGG" id="proo:MJB10_06155"/>
<evidence type="ECO:0000313" key="3">
    <source>
        <dbReference type="Proteomes" id="UP001304650"/>
    </source>
</evidence>
<keyword evidence="1" id="KW-0732">Signal</keyword>
<proteinExistence type="predicted"/>
<reference evidence="2" key="1">
    <citation type="submission" date="2022-02" db="EMBL/GenBank/DDBJ databases">
        <title>Paenibacillus sp. MBLB1832 Whole Genome Shotgun Sequencing.</title>
        <authorList>
            <person name="Hwang C.Y."/>
            <person name="Cho E.-S."/>
            <person name="Seo M.-J."/>
        </authorList>
    </citation>
    <scope>NUCLEOTIDE SEQUENCE</scope>
    <source>
        <strain evidence="2">MBLB1832</strain>
    </source>
</reference>
<dbReference type="RefSeq" id="WP_314802631.1">
    <property type="nucleotide sequence ID" value="NZ_CP130319.1"/>
</dbReference>
<dbReference type="EMBL" id="CP130319">
    <property type="protein sequence ID" value="WNR45681.1"/>
    <property type="molecule type" value="Genomic_DNA"/>
</dbReference>